<evidence type="ECO:0000313" key="1">
    <source>
        <dbReference type="EMBL" id="KAJ9658968.1"/>
    </source>
</evidence>
<proteinExistence type="predicted"/>
<accession>A0ACC3ABK7</accession>
<protein>
    <submittedName>
        <fullName evidence="1">Uncharacterized protein</fullName>
    </submittedName>
</protein>
<gene>
    <name evidence="1" type="ORF">H2198_003397</name>
</gene>
<comment type="caution">
    <text evidence="1">The sequence shown here is derived from an EMBL/GenBank/DDBJ whole genome shotgun (WGS) entry which is preliminary data.</text>
</comment>
<keyword evidence="2" id="KW-1185">Reference proteome</keyword>
<organism evidence="1 2">
    <name type="scientific">Neophaeococcomyces mojaviensis</name>
    <dbReference type="NCBI Taxonomy" id="3383035"/>
    <lineage>
        <taxon>Eukaryota</taxon>
        <taxon>Fungi</taxon>
        <taxon>Dikarya</taxon>
        <taxon>Ascomycota</taxon>
        <taxon>Pezizomycotina</taxon>
        <taxon>Eurotiomycetes</taxon>
        <taxon>Chaetothyriomycetidae</taxon>
        <taxon>Chaetothyriales</taxon>
        <taxon>Chaetothyriales incertae sedis</taxon>
        <taxon>Neophaeococcomyces</taxon>
    </lineage>
</organism>
<sequence>MAEEERQWLQRHTHESNTLSYGHFGTAAYDRQDQIWSFLRRGDHGRTKGNDEINGEDNRNTGQSVRLLDVAETVIEAIRADTDSAKSSLRAAIKLVKPIPEFAAASFILRHAVREDQAHSLDAPSSQLLDFGSAVWLGAGGVDSGNLKLPIYVVATGPSANVLHLAILRRQSLDHEDDDGIFLKLSIPSVPSNSDATWAGTESILQAVFSPLDQKGNGNTFLAVRQASRTSIFQPLIPRNSFFDSEFSTIALNLLVPIDTAATGGHFHADVAFHPHNQRNIAIIDVQGNWSTWNVKGRRSHTARVLHQAHLKTFGKIFSWTHRRRPDAVAPYFDGWHKVLWLSGNSRDISRLLICNRQAAKLFDLKGNEVCSIDIRLDIQKESSYILDVKPGPEINLCFVLTTSKLLLFDLAQNEWRDAGQKKGPALLCAWQHFYSSTDRSLRIATATRGVDTLVALYSSSILLLRLYQLRLIKVNGKQSVVSSDPTTIKLANLPASSFSNVSLTLVDVSSRQNTTTLHLPKLLRITVLHENLAVSTVLAEWLLPALGRPDSIHSRPFLRLPPERGTRSKSERRVDELDDEDDLTGFVIPDSPNLQPSVLFQTLNRDTGQPFRPVLSSKQMSKILDHLHVSENKTSASEKHHLIQALQGLAEAFQNSDAANHLSAAITVFEFLTGIPKVEDIEAVSVGFNQTLESLKSQFAAYIHVSDVHELSDQLLVQTYEQIFDFYVSSLTQNIPDRVRVHHERLAREIALDLHLSSHTIRRQTPYTDPSVNLGYQSQAQVESQDIPSSDAIILSDPIQPVHAHSVIHQVSSIAQISASQPQPSAFISERTHTLPSLQAPLEIAISRLSALTTISKPPAAIQSVKDHIPGMLAHLPEAVDVDPESYDWAAAEMVPASGGVLDPSAAATRDSKARRKAERLSKARKRAGNVQDHLAENKDRKSIVPTVASTQPQVQLQSTRAENDFGVAGMGMLPIRSSSTIPPQLPQLPGLPTIEPSRSAQGTSQPHGLILSDPNEGQPESSSQAMGGITLTQPERGVFGTRTSKDKGRGGEKDRGKKKRRIAGF</sequence>
<reference evidence="1" key="1">
    <citation type="submission" date="2022-10" db="EMBL/GenBank/DDBJ databases">
        <title>Culturing micro-colonial fungi from biological soil crusts in the Mojave desert and describing Neophaeococcomyces mojavensis, and introducing the new genera and species Taxawa tesnikishii.</title>
        <authorList>
            <person name="Kurbessoian T."/>
            <person name="Stajich J.E."/>
        </authorList>
    </citation>
    <scope>NUCLEOTIDE SEQUENCE</scope>
    <source>
        <strain evidence="1">JES_112</strain>
    </source>
</reference>
<evidence type="ECO:0000313" key="2">
    <source>
        <dbReference type="Proteomes" id="UP001172386"/>
    </source>
</evidence>
<dbReference type="EMBL" id="JAPDRQ010000045">
    <property type="protein sequence ID" value="KAJ9658968.1"/>
    <property type="molecule type" value="Genomic_DNA"/>
</dbReference>
<dbReference type="Proteomes" id="UP001172386">
    <property type="component" value="Unassembled WGS sequence"/>
</dbReference>
<name>A0ACC3ABK7_9EURO</name>